<proteinExistence type="predicted"/>
<dbReference type="AlphaFoldDB" id="A0AAN9MEK3"/>
<dbReference type="EMBL" id="JAYMYQ010000002">
    <property type="protein sequence ID" value="KAK7349883.1"/>
    <property type="molecule type" value="Genomic_DNA"/>
</dbReference>
<reference evidence="1 2" key="1">
    <citation type="submission" date="2024-01" db="EMBL/GenBank/DDBJ databases">
        <title>The genomes of 5 underutilized Papilionoideae crops provide insights into root nodulation and disease resistanc.</title>
        <authorList>
            <person name="Jiang F."/>
        </authorList>
    </citation>
    <scope>NUCLEOTIDE SEQUENCE [LARGE SCALE GENOMIC DNA]</scope>
    <source>
        <strain evidence="1">LVBAO_FW01</strain>
        <tissue evidence="1">Leaves</tissue>
    </source>
</reference>
<organism evidence="1 2">
    <name type="scientific">Canavalia gladiata</name>
    <name type="common">Sword bean</name>
    <name type="synonym">Dolichos gladiatus</name>
    <dbReference type="NCBI Taxonomy" id="3824"/>
    <lineage>
        <taxon>Eukaryota</taxon>
        <taxon>Viridiplantae</taxon>
        <taxon>Streptophyta</taxon>
        <taxon>Embryophyta</taxon>
        <taxon>Tracheophyta</taxon>
        <taxon>Spermatophyta</taxon>
        <taxon>Magnoliopsida</taxon>
        <taxon>eudicotyledons</taxon>
        <taxon>Gunneridae</taxon>
        <taxon>Pentapetalae</taxon>
        <taxon>rosids</taxon>
        <taxon>fabids</taxon>
        <taxon>Fabales</taxon>
        <taxon>Fabaceae</taxon>
        <taxon>Papilionoideae</taxon>
        <taxon>50 kb inversion clade</taxon>
        <taxon>NPAAA clade</taxon>
        <taxon>indigoferoid/millettioid clade</taxon>
        <taxon>Phaseoleae</taxon>
        <taxon>Canavalia</taxon>
    </lineage>
</organism>
<evidence type="ECO:0000313" key="2">
    <source>
        <dbReference type="Proteomes" id="UP001367508"/>
    </source>
</evidence>
<dbReference type="Proteomes" id="UP001367508">
    <property type="component" value="Unassembled WGS sequence"/>
</dbReference>
<name>A0AAN9MEK3_CANGL</name>
<sequence length="148" mass="16808">MHSRLCIRQLVYLKAEPCVEYLLVLAAKLLVPHTSHAYKIQRQPWLLLTLPASRGDCVVVLNEGRCRAETEVRILMCGAGRRGVMTFKSTRPLSLYQASLTHNLRRPDILCKPWDSGLRPLAARHEGLRSPKSCFLIKLTTCCESYCE</sequence>
<evidence type="ECO:0000313" key="1">
    <source>
        <dbReference type="EMBL" id="KAK7349883.1"/>
    </source>
</evidence>
<gene>
    <name evidence="1" type="ORF">VNO77_07698</name>
</gene>
<comment type="caution">
    <text evidence="1">The sequence shown here is derived from an EMBL/GenBank/DDBJ whole genome shotgun (WGS) entry which is preliminary data.</text>
</comment>
<protein>
    <submittedName>
        <fullName evidence="1">Uncharacterized protein</fullName>
    </submittedName>
</protein>
<accession>A0AAN9MEK3</accession>
<keyword evidence="2" id="KW-1185">Reference proteome</keyword>